<dbReference type="FunFam" id="1.10.287.630:FF:000003">
    <property type="entry name" value="Cyclic nucleotide-gated ion channel 1"/>
    <property type="match status" value="1"/>
</dbReference>
<dbReference type="SUPFAM" id="SSF51206">
    <property type="entry name" value="cAMP-binding domain-like"/>
    <property type="match status" value="1"/>
</dbReference>
<dbReference type="CDD" id="cd00038">
    <property type="entry name" value="CAP_ED"/>
    <property type="match status" value="1"/>
</dbReference>
<dbReference type="InterPro" id="IPR000595">
    <property type="entry name" value="cNMP-bd_dom"/>
</dbReference>
<keyword evidence="7 11" id="KW-0472">Membrane</keyword>
<keyword evidence="9" id="KW-0407">Ion channel</keyword>
<feature type="compositionally biased region" description="Basic and acidic residues" evidence="10">
    <location>
        <begin position="712"/>
        <end position="727"/>
    </location>
</feature>
<evidence type="ECO:0000256" key="3">
    <source>
        <dbReference type="ARBA" id="ARBA00022448"/>
    </source>
</evidence>
<dbReference type="SUPFAM" id="SSF81324">
    <property type="entry name" value="Voltage-gated potassium channels"/>
    <property type="match status" value="1"/>
</dbReference>
<dbReference type="InterPro" id="IPR003938">
    <property type="entry name" value="K_chnl_volt-dep_EAG/ELK/ERG"/>
</dbReference>
<evidence type="ECO:0000313" key="13">
    <source>
        <dbReference type="EMBL" id="KAK1646809.1"/>
    </source>
</evidence>
<evidence type="ECO:0000259" key="12">
    <source>
        <dbReference type="PROSITE" id="PS50042"/>
    </source>
</evidence>
<evidence type="ECO:0000256" key="11">
    <source>
        <dbReference type="SAM" id="Phobius"/>
    </source>
</evidence>
<dbReference type="FunFam" id="2.60.120.10:FF:000024">
    <property type="entry name" value="Cyclic nucleotide-gated ion channel 1"/>
    <property type="match status" value="1"/>
</dbReference>
<dbReference type="InterPro" id="IPR014710">
    <property type="entry name" value="RmlC-like_jellyroll"/>
</dbReference>
<evidence type="ECO:0000256" key="7">
    <source>
        <dbReference type="ARBA" id="ARBA00023136"/>
    </source>
</evidence>
<keyword evidence="5 11" id="KW-1133">Transmembrane helix</keyword>
<keyword evidence="4 11" id="KW-0812">Transmembrane</keyword>
<dbReference type="PANTHER" id="PTHR45651">
    <property type="entry name" value="CYCLIC NUCLEOTIDE-GATED ION CHANNEL 15-RELATED-RELATED"/>
    <property type="match status" value="1"/>
</dbReference>
<evidence type="ECO:0000256" key="9">
    <source>
        <dbReference type="ARBA" id="ARBA00023303"/>
    </source>
</evidence>
<evidence type="ECO:0000256" key="10">
    <source>
        <dbReference type="SAM" id="MobiDB-lite"/>
    </source>
</evidence>
<dbReference type="Proteomes" id="UP001231189">
    <property type="component" value="Unassembled WGS sequence"/>
</dbReference>
<feature type="region of interest" description="Disordered" evidence="10">
    <location>
        <begin position="705"/>
        <end position="727"/>
    </location>
</feature>
<protein>
    <recommendedName>
        <fullName evidence="12">Cyclic nucleotide-binding domain-containing protein</fullName>
    </recommendedName>
</protein>
<dbReference type="GO" id="GO:0005249">
    <property type="term" value="F:voltage-gated potassium channel activity"/>
    <property type="evidence" value="ECO:0007669"/>
    <property type="project" value="InterPro"/>
</dbReference>
<evidence type="ECO:0000256" key="4">
    <source>
        <dbReference type="ARBA" id="ARBA00022692"/>
    </source>
</evidence>
<dbReference type="EMBL" id="JAUUTY010000004">
    <property type="protein sequence ID" value="KAK1646809.1"/>
    <property type="molecule type" value="Genomic_DNA"/>
</dbReference>
<dbReference type="PRINTS" id="PR01463">
    <property type="entry name" value="EAGCHANLFMLY"/>
</dbReference>
<evidence type="ECO:0000256" key="6">
    <source>
        <dbReference type="ARBA" id="ARBA00023065"/>
    </source>
</evidence>
<dbReference type="InterPro" id="IPR018490">
    <property type="entry name" value="cNMP-bd_dom_sf"/>
</dbReference>
<dbReference type="Gene3D" id="2.60.120.10">
    <property type="entry name" value="Jelly Rolls"/>
    <property type="match status" value="1"/>
</dbReference>
<dbReference type="InterPro" id="IPR005821">
    <property type="entry name" value="Ion_trans_dom"/>
</dbReference>
<evidence type="ECO:0000256" key="8">
    <source>
        <dbReference type="ARBA" id="ARBA00023286"/>
    </source>
</evidence>
<dbReference type="Gene3D" id="1.10.287.630">
    <property type="entry name" value="Helix hairpin bin"/>
    <property type="match status" value="1"/>
</dbReference>
<evidence type="ECO:0000313" key="14">
    <source>
        <dbReference type="Proteomes" id="UP001231189"/>
    </source>
</evidence>
<dbReference type="GO" id="GO:0016020">
    <property type="term" value="C:membrane"/>
    <property type="evidence" value="ECO:0007669"/>
    <property type="project" value="InterPro"/>
</dbReference>
<gene>
    <name evidence="13" type="ORF">QYE76_064614</name>
</gene>
<keyword evidence="3" id="KW-0813">Transport</keyword>
<dbReference type="SMART" id="SM00100">
    <property type="entry name" value="cNMP"/>
    <property type="match status" value="1"/>
</dbReference>
<feature type="domain" description="Cyclic nucleotide-binding" evidence="12">
    <location>
        <begin position="455"/>
        <end position="585"/>
    </location>
</feature>
<dbReference type="Pfam" id="PF00520">
    <property type="entry name" value="Ion_trans"/>
    <property type="match status" value="1"/>
</dbReference>
<dbReference type="AlphaFoldDB" id="A0AAD8S7Q7"/>
<feature type="region of interest" description="Disordered" evidence="10">
    <location>
        <begin position="621"/>
        <end position="641"/>
    </location>
</feature>
<keyword evidence="14" id="KW-1185">Reference proteome</keyword>
<dbReference type="PANTHER" id="PTHR45651:SF39">
    <property type="entry name" value="CYCLIC NUCLEOTIDE-GATED ION CHANNEL 18"/>
    <property type="match status" value="1"/>
</dbReference>
<comment type="caution">
    <text evidence="13">The sequence shown here is derived from an EMBL/GenBank/DDBJ whole genome shotgun (WGS) entry which is preliminary data.</text>
</comment>
<feature type="transmembrane region" description="Helical" evidence="11">
    <location>
        <begin position="352"/>
        <end position="370"/>
    </location>
</feature>
<dbReference type="GO" id="GO:0012505">
    <property type="term" value="C:endomembrane system"/>
    <property type="evidence" value="ECO:0007669"/>
    <property type="project" value="UniProtKB-SubCell"/>
</dbReference>
<comment type="similarity">
    <text evidence="2">Belongs to the cyclic nucleotide-gated cation channel (TC 1.A.1.5) family.</text>
</comment>
<feature type="transmembrane region" description="Helical" evidence="11">
    <location>
        <begin position="60"/>
        <end position="81"/>
    </location>
</feature>
<evidence type="ECO:0000256" key="1">
    <source>
        <dbReference type="ARBA" id="ARBA00004127"/>
    </source>
</evidence>
<evidence type="ECO:0000256" key="2">
    <source>
        <dbReference type="ARBA" id="ARBA00010486"/>
    </source>
</evidence>
<dbReference type="Pfam" id="PF00027">
    <property type="entry name" value="cNMP_binding"/>
    <property type="match status" value="1"/>
</dbReference>
<dbReference type="PROSITE" id="PS50042">
    <property type="entry name" value="CNMP_BINDING_3"/>
    <property type="match status" value="1"/>
</dbReference>
<keyword evidence="6" id="KW-0406">Ion transport</keyword>
<feature type="transmembrane region" description="Helical" evidence="11">
    <location>
        <begin position="149"/>
        <end position="171"/>
    </location>
</feature>
<keyword evidence="8" id="KW-1071">Ligand-gated ion channel</keyword>
<proteinExistence type="inferred from homology"/>
<accession>A0AAD8S7Q7</accession>
<feature type="transmembrane region" description="Helical" evidence="11">
    <location>
        <begin position="221"/>
        <end position="241"/>
    </location>
</feature>
<organism evidence="13 14">
    <name type="scientific">Lolium multiflorum</name>
    <name type="common">Italian ryegrass</name>
    <name type="synonym">Lolium perenne subsp. multiflorum</name>
    <dbReference type="NCBI Taxonomy" id="4521"/>
    <lineage>
        <taxon>Eukaryota</taxon>
        <taxon>Viridiplantae</taxon>
        <taxon>Streptophyta</taxon>
        <taxon>Embryophyta</taxon>
        <taxon>Tracheophyta</taxon>
        <taxon>Spermatophyta</taxon>
        <taxon>Magnoliopsida</taxon>
        <taxon>Liliopsida</taxon>
        <taxon>Poales</taxon>
        <taxon>Poaceae</taxon>
        <taxon>BOP clade</taxon>
        <taxon>Pooideae</taxon>
        <taxon>Poodae</taxon>
        <taxon>Poeae</taxon>
        <taxon>Poeae Chloroplast Group 2 (Poeae type)</taxon>
        <taxon>Loliodinae</taxon>
        <taxon>Loliinae</taxon>
        <taxon>Lolium</taxon>
    </lineage>
</organism>
<evidence type="ECO:0000256" key="5">
    <source>
        <dbReference type="ARBA" id="ARBA00022989"/>
    </source>
</evidence>
<name>A0AAD8S7Q7_LOLMU</name>
<comment type="subcellular location">
    <subcellularLocation>
        <location evidence="1">Endomembrane system</location>
        <topology evidence="1">Multi-pass membrane protein</topology>
    </subcellularLocation>
</comment>
<sequence>MAGFLHRHVLPPFRRPPLPFFRPGAGAVTSSTAQPQRRRPWTPSRILDPGDDVVLSWNRLFLVTCMVGLFVDPMYFYLLYTGTVTCVNIDMKIGVVVTAVRTVADLFYLAHMILKFRTAFVAPNSRVFGRGELVRDPDQIAIRYLKNDFIIDLAAMLPIPQVIIWFVIPAVSASSANHTNNTLSMIVLIQYIPRVFLIISLNSKIVKSSGVVTRTAWAGAAYNLLLYTLASHVLGALWYLLSIERQYTCWVDVCTKENGTAPGIPRCFVSYLDCKTKDDPIRKKWFAASNINAECKLPDATYKYGLFADALNLDVVGATFFEKYLYCLWWGFRNLSSYGQNLQNTTYRGETIFCILICIMGLVFFSHLIGNMQTYLQSMTVRLEEWRVKRRDIEEWMRHRQLPLELQERVRRFFQYKWLATRGVDEESILQSLPLDLRREIQRHLCLALVRRVPFFSQMDEQLLDAICERLVSSLSTKDAYIVREGDPVNEMLFIIRGELESSTTDGGRTNFFSSITLRPGDFCGEELLTWALMPNPSLNFPQSTRTVRSVTEVEAFALRAEDLKYVANQFKRLHSKRLQHAFRYYSHQWRSWGACFVQGAWRRHKKRKLAKELMKQEGILFEDGQGGDDDQGGAGGAASDTAPLLGEYKDAAGAGGAASSSAEGGDAGGVHLGATFLASKFAKNTKKGAHQKVVAQQRIDDVSSMKFPKLAKPDEPDFTLHTEDVL</sequence>
<dbReference type="Gene3D" id="1.10.287.70">
    <property type="match status" value="1"/>
</dbReference>
<feature type="transmembrane region" description="Helical" evidence="11">
    <location>
        <begin position="183"/>
        <end position="201"/>
    </location>
</feature>
<reference evidence="13" key="1">
    <citation type="submission" date="2023-07" db="EMBL/GenBank/DDBJ databases">
        <title>A chromosome-level genome assembly of Lolium multiflorum.</title>
        <authorList>
            <person name="Chen Y."/>
            <person name="Copetti D."/>
            <person name="Kolliker R."/>
            <person name="Studer B."/>
        </authorList>
    </citation>
    <scope>NUCLEOTIDE SEQUENCE</scope>
    <source>
        <strain evidence="13">02402/16</strain>
        <tissue evidence="13">Leaf</tissue>
    </source>
</reference>